<evidence type="ECO:0000313" key="2">
    <source>
        <dbReference type="EMBL" id="KKR93188.1"/>
    </source>
</evidence>
<dbReference type="SUPFAM" id="SSF50249">
    <property type="entry name" value="Nucleic acid-binding proteins"/>
    <property type="match status" value="1"/>
</dbReference>
<gene>
    <name evidence="2" type="ORF">UU41_C0022G0010</name>
</gene>
<proteinExistence type="predicted"/>
<dbReference type="Pfam" id="PF01796">
    <property type="entry name" value="OB_ChsH2_C"/>
    <property type="match status" value="1"/>
</dbReference>
<comment type="caution">
    <text evidence="2">The sequence shown here is derived from an EMBL/GenBank/DDBJ whole genome shotgun (WGS) entry which is preliminary data.</text>
</comment>
<feature type="domain" description="ChsH2 C-terminal OB-fold" evidence="1">
    <location>
        <begin position="19"/>
        <end position="77"/>
    </location>
</feature>
<reference evidence="2 3" key="1">
    <citation type="journal article" date="2015" name="Nature">
        <title>rRNA introns, odd ribosomes, and small enigmatic genomes across a large radiation of phyla.</title>
        <authorList>
            <person name="Brown C.T."/>
            <person name="Hug L.A."/>
            <person name="Thomas B.C."/>
            <person name="Sharon I."/>
            <person name="Castelle C.J."/>
            <person name="Singh A."/>
            <person name="Wilkins M.J."/>
            <person name="Williams K.H."/>
            <person name="Banfield J.F."/>
        </authorList>
    </citation>
    <scope>NUCLEOTIDE SEQUENCE [LARGE SCALE GENOMIC DNA]</scope>
</reference>
<dbReference type="InterPro" id="IPR002878">
    <property type="entry name" value="ChsH2_C"/>
</dbReference>
<evidence type="ECO:0000259" key="1">
    <source>
        <dbReference type="Pfam" id="PF01796"/>
    </source>
</evidence>
<dbReference type="InterPro" id="IPR012340">
    <property type="entry name" value="NA-bd_OB-fold"/>
</dbReference>
<evidence type="ECO:0000313" key="3">
    <source>
        <dbReference type="Proteomes" id="UP000034961"/>
    </source>
</evidence>
<sequence>MNNSPVKIWRNQPKIRSLLGKVGRIISYTTVRVPPAGFEDQAPYAVIMVNLDDDTCYTGQLVDYEKNHLHIGQKVQAILRRVKTPGKEGIIPYGVKFKPI</sequence>
<name>A0A0G0UX12_9BACT</name>
<organism evidence="2 3">
    <name type="scientific">Candidatus Roizmanbacteria bacterium GW2011_GWA1_41_13</name>
    <dbReference type="NCBI Taxonomy" id="1618474"/>
    <lineage>
        <taxon>Bacteria</taxon>
        <taxon>Candidatus Roizmaniibacteriota</taxon>
    </lineage>
</organism>
<dbReference type="Proteomes" id="UP000034961">
    <property type="component" value="Unassembled WGS sequence"/>
</dbReference>
<dbReference type="AlphaFoldDB" id="A0A0G0UX12"/>
<dbReference type="EMBL" id="LCAN01000022">
    <property type="protein sequence ID" value="KKR93188.1"/>
    <property type="molecule type" value="Genomic_DNA"/>
</dbReference>
<accession>A0A0G0UX12</accession>
<protein>
    <submittedName>
        <fullName evidence="2">Putative nucleic-acid-binding protein containing a Zn-ribbon</fullName>
    </submittedName>
</protein>